<evidence type="ECO:0000313" key="2">
    <source>
        <dbReference type="Proteomes" id="UP001341840"/>
    </source>
</evidence>
<dbReference type="EMBL" id="JASCZI010120998">
    <property type="protein sequence ID" value="MED6158728.1"/>
    <property type="molecule type" value="Genomic_DNA"/>
</dbReference>
<reference evidence="1 2" key="1">
    <citation type="journal article" date="2023" name="Plants (Basel)">
        <title>Bridging the Gap: Combining Genomics and Transcriptomics Approaches to Understand Stylosanthes scabra, an Orphan Legume from the Brazilian Caatinga.</title>
        <authorList>
            <person name="Ferreira-Neto J.R.C."/>
            <person name="da Silva M.D."/>
            <person name="Binneck E."/>
            <person name="de Melo N.F."/>
            <person name="da Silva R.H."/>
            <person name="de Melo A.L.T.M."/>
            <person name="Pandolfi V."/>
            <person name="Bustamante F.O."/>
            <person name="Brasileiro-Vidal A.C."/>
            <person name="Benko-Iseppon A.M."/>
        </authorList>
    </citation>
    <scope>NUCLEOTIDE SEQUENCE [LARGE SCALE GENOMIC DNA]</scope>
    <source>
        <tissue evidence="1">Leaves</tissue>
    </source>
</reference>
<dbReference type="Proteomes" id="UP001341840">
    <property type="component" value="Unassembled WGS sequence"/>
</dbReference>
<protein>
    <submittedName>
        <fullName evidence="1">Uncharacterized protein</fullName>
    </submittedName>
</protein>
<proteinExistence type="predicted"/>
<comment type="caution">
    <text evidence="1">The sequence shown here is derived from an EMBL/GenBank/DDBJ whole genome shotgun (WGS) entry which is preliminary data.</text>
</comment>
<organism evidence="1 2">
    <name type="scientific">Stylosanthes scabra</name>
    <dbReference type="NCBI Taxonomy" id="79078"/>
    <lineage>
        <taxon>Eukaryota</taxon>
        <taxon>Viridiplantae</taxon>
        <taxon>Streptophyta</taxon>
        <taxon>Embryophyta</taxon>
        <taxon>Tracheophyta</taxon>
        <taxon>Spermatophyta</taxon>
        <taxon>Magnoliopsida</taxon>
        <taxon>eudicotyledons</taxon>
        <taxon>Gunneridae</taxon>
        <taxon>Pentapetalae</taxon>
        <taxon>rosids</taxon>
        <taxon>fabids</taxon>
        <taxon>Fabales</taxon>
        <taxon>Fabaceae</taxon>
        <taxon>Papilionoideae</taxon>
        <taxon>50 kb inversion clade</taxon>
        <taxon>dalbergioids sensu lato</taxon>
        <taxon>Dalbergieae</taxon>
        <taxon>Pterocarpus clade</taxon>
        <taxon>Stylosanthes</taxon>
    </lineage>
</organism>
<accession>A0ABU6UFU0</accession>
<sequence>MEASYAYALVPNLPNGRAAQGRDVYAWLPSTPRHAYTASEFTPVTRIYSSPSWDQYLTVGMPRIRRGLTSPLYPGWCVSPR</sequence>
<keyword evidence="2" id="KW-1185">Reference proteome</keyword>
<gene>
    <name evidence="1" type="ORF">PIB30_035456</name>
</gene>
<name>A0ABU6UFU0_9FABA</name>
<evidence type="ECO:0000313" key="1">
    <source>
        <dbReference type="EMBL" id="MED6158728.1"/>
    </source>
</evidence>